<dbReference type="GO" id="GO:0006637">
    <property type="term" value="P:acyl-CoA metabolic process"/>
    <property type="evidence" value="ECO:0007669"/>
    <property type="project" value="TreeGrafter"/>
</dbReference>
<dbReference type="RefSeq" id="WP_236986742.1">
    <property type="nucleotide sequence ID" value="NZ_AP023086.1"/>
</dbReference>
<evidence type="ECO:0000313" key="5">
    <source>
        <dbReference type="EMBL" id="BCD97269.1"/>
    </source>
</evidence>
<dbReference type="GO" id="GO:0052816">
    <property type="term" value="F:long-chain fatty acyl-CoA hydrolase activity"/>
    <property type="evidence" value="ECO:0007669"/>
    <property type="project" value="TreeGrafter"/>
</dbReference>
<dbReference type="AlphaFoldDB" id="A0AAN1WGP7"/>
<evidence type="ECO:0000256" key="3">
    <source>
        <dbReference type="PROSITE-ProRule" id="PRU01106"/>
    </source>
</evidence>
<evidence type="ECO:0000256" key="1">
    <source>
        <dbReference type="ARBA" id="ARBA00010458"/>
    </source>
</evidence>
<name>A0AAN1WGP7_9GAMM</name>
<gene>
    <name evidence="5" type="ORF">MARGE09_P1470</name>
</gene>
<dbReference type="InterPro" id="IPR006683">
    <property type="entry name" value="Thioestr_dom"/>
</dbReference>
<reference evidence="5 6" key="1">
    <citation type="journal article" date="2022" name="IScience">
        <title>An ultrasensitive nanofiber-based assay for enzymatic hydrolysis and deep-sea microbial degradation of cellulose.</title>
        <authorList>
            <person name="Tsudome M."/>
            <person name="Tachioka M."/>
            <person name="Miyazaki M."/>
            <person name="Uchimura K."/>
            <person name="Tsuda M."/>
            <person name="Takaki Y."/>
            <person name="Deguchi S."/>
        </authorList>
    </citation>
    <scope>NUCLEOTIDE SEQUENCE [LARGE SCALE GENOMIC DNA]</scope>
    <source>
        <strain evidence="5 6">GE09</strain>
    </source>
</reference>
<dbReference type="InterPro" id="IPR033120">
    <property type="entry name" value="HOTDOG_ACOT"/>
</dbReference>
<keyword evidence="6" id="KW-1185">Reference proteome</keyword>
<evidence type="ECO:0000259" key="4">
    <source>
        <dbReference type="PROSITE" id="PS51770"/>
    </source>
</evidence>
<dbReference type="InterPro" id="IPR040170">
    <property type="entry name" value="Cytosol_ACT"/>
</dbReference>
<proteinExistence type="inferred from homology"/>
<dbReference type="InterPro" id="IPR029069">
    <property type="entry name" value="HotDog_dom_sf"/>
</dbReference>
<comment type="similarity">
    <text evidence="1">Belongs to the acyl coenzyme A hydrolase family.</text>
</comment>
<dbReference type="SUPFAM" id="SSF54637">
    <property type="entry name" value="Thioesterase/thiol ester dehydrase-isomerase"/>
    <property type="match status" value="1"/>
</dbReference>
<dbReference type="PANTHER" id="PTHR11049">
    <property type="entry name" value="ACYL COENZYME A THIOESTER HYDROLASE"/>
    <property type="match status" value="1"/>
</dbReference>
<dbReference type="GO" id="GO:0009062">
    <property type="term" value="P:fatty acid catabolic process"/>
    <property type="evidence" value="ECO:0007669"/>
    <property type="project" value="TreeGrafter"/>
</dbReference>
<dbReference type="Proteomes" id="UP001320119">
    <property type="component" value="Chromosome"/>
</dbReference>
<organism evidence="5 6">
    <name type="scientific">Marinagarivorans cellulosilyticus</name>
    <dbReference type="NCBI Taxonomy" id="2721545"/>
    <lineage>
        <taxon>Bacteria</taxon>
        <taxon>Pseudomonadati</taxon>
        <taxon>Pseudomonadota</taxon>
        <taxon>Gammaproteobacteria</taxon>
        <taxon>Cellvibrionales</taxon>
        <taxon>Cellvibrionaceae</taxon>
        <taxon>Marinagarivorans</taxon>
    </lineage>
</organism>
<keyword evidence="2 3" id="KW-0378">Hydrolase</keyword>
<sequence>MIDSDEDPTPSGELALQTLTRPQDTNSNGDIFGGWLMGQMDLAGAITARELARGPVTTVAVGAMVFLSPIKVGAIVSCYCEVAEVGRSSIRINIEVWTKHYTDNAPQKVTDAEFVFVAIDKDGRTRTVPSPAS</sequence>
<accession>A0AAN1WGP7</accession>
<dbReference type="CDD" id="cd03442">
    <property type="entry name" value="BFIT_BACH"/>
    <property type="match status" value="1"/>
</dbReference>
<dbReference type="PROSITE" id="PS51770">
    <property type="entry name" value="HOTDOG_ACOT"/>
    <property type="match status" value="1"/>
</dbReference>
<evidence type="ECO:0000313" key="6">
    <source>
        <dbReference type="Proteomes" id="UP001320119"/>
    </source>
</evidence>
<evidence type="ECO:0000256" key="2">
    <source>
        <dbReference type="ARBA" id="ARBA00022801"/>
    </source>
</evidence>
<protein>
    <submittedName>
        <fullName evidence="5">Acyl-CoA thioesterase YciA</fullName>
    </submittedName>
</protein>
<dbReference type="EMBL" id="AP023086">
    <property type="protein sequence ID" value="BCD97269.1"/>
    <property type="molecule type" value="Genomic_DNA"/>
</dbReference>
<feature type="domain" description="HotDog ACOT-type" evidence="4">
    <location>
        <begin position="10"/>
        <end position="122"/>
    </location>
</feature>
<dbReference type="PANTHER" id="PTHR11049:SF5">
    <property type="entry name" value="ACYL-COA THIOESTER HYDROLASE YCIA"/>
    <property type="match status" value="1"/>
</dbReference>
<dbReference type="KEGG" id="marq:MARGE09_P1470"/>
<dbReference type="Gene3D" id="3.10.129.10">
    <property type="entry name" value="Hotdog Thioesterase"/>
    <property type="match status" value="1"/>
</dbReference>
<dbReference type="GO" id="GO:0005829">
    <property type="term" value="C:cytosol"/>
    <property type="evidence" value="ECO:0007669"/>
    <property type="project" value="TreeGrafter"/>
</dbReference>
<dbReference type="Pfam" id="PF03061">
    <property type="entry name" value="4HBT"/>
    <property type="match status" value="1"/>
</dbReference>